<dbReference type="InterPro" id="IPR006054">
    <property type="entry name" value="DnaQ"/>
</dbReference>
<dbReference type="Pfam" id="PF00929">
    <property type="entry name" value="RNase_T"/>
    <property type="match status" value="1"/>
</dbReference>
<dbReference type="CDD" id="cd06127">
    <property type="entry name" value="DEDDh"/>
    <property type="match status" value="1"/>
</dbReference>
<dbReference type="FunFam" id="3.30.420.10:FF:000045">
    <property type="entry name" value="3'-5' exonuclease DinG"/>
    <property type="match status" value="1"/>
</dbReference>
<evidence type="ECO:0000256" key="5">
    <source>
        <dbReference type="ARBA" id="ARBA00022839"/>
    </source>
</evidence>
<dbReference type="GO" id="GO:0008408">
    <property type="term" value="F:3'-5' exonuclease activity"/>
    <property type="evidence" value="ECO:0007669"/>
    <property type="project" value="TreeGrafter"/>
</dbReference>
<evidence type="ECO:0000256" key="4">
    <source>
        <dbReference type="ARBA" id="ARBA00022722"/>
    </source>
</evidence>
<reference evidence="10" key="1">
    <citation type="submission" date="2017-08" db="EMBL/GenBank/DDBJ databases">
        <title>Draft genome sequence of Lactococcus sp. strain Rs-Y01, isolated from the gut of the lower termite Reticulitermes speratus.</title>
        <authorList>
            <person name="Ohkuma M."/>
            <person name="Yuki M."/>
        </authorList>
    </citation>
    <scope>NUCLEOTIDE SEQUENCE [LARGE SCALE GENOMIC DNA]</scope>
    <source>
        <strain evidence="10">Rs-Y01</strain>
    </source>
</reference>
<gene>
    <name evidence="9" type="ORF">RsY01_869</name>
</gene>
<dbReference type="CDD" id="cd17748">
    <property type="entry name" value="BRCT_DNA_ligase_like"/>
    <property type="match status" value="1"/>
</dbReference>
<dbReference type="RefSeq" id="WP_094784336.1">
    <property type="nucleotide sequence ID" value="NZ_BEDT01000002.1"/>
</dbReference>
<dbReference type="InterPro" id="IPR001357">
    <property type="entry name" value="BRCT_dom"/>
</dbReference>
<evidence type="ECO:0000313" key="10">
    <source>
        <dbReference type="Proteomes" id="UP000218689"/>
    </source>
</evidence>
<dbReference type="Gene3D" id="3.40.50.10190">
    <property type="entry name" value="BRCT domain"/>
    <property type="match status" value="1"/>
</dbReference>
<dbReference type="InterPro" id="IPR036420">
    <property type="entry name" value="BRCT_dom_sf"/>
</dbReference>
<dbReference type="PROSITE" id="PS50172">
    <property type="entry name" value="BRCT"/>
    <property type="match status" value="1"/>
</dbReference>
<evidence type="ECO:0000256" key="7">
    <source>
        <dbReference type="ARBA" id="ARBA00070925"/>
    </source>
</evidence>
<dbReference type="InterPro" id="IPR036397">
    <property type="entry name" value="RNaseH_sf"/>
</dbReference>
<keyword evidence="5" id="KW-0378">Hydrolase</keyword>
<keyword evidence="2" id="KW-0548">Nucleotidyltransferase</keyword>
<sequence length="314" mass="35676">MTIDISFGPIDRKTITREKGNSLAKFTPDYSVVDIETTGLDTGYNDIIEIAALKVRNHEIVDEFSCLVKPADFECLDPFVTTLTKITTEMIETDGIPTKSAIQDFIYFVGTDTIVGHNVNFDLNFLYDDALNFLDFKFNNDFIDTLRISRRALPDLKHHRLKDLNQYFELDFGRLHRAMADCHVTKSVFDCCKNILGDDWSYTSPLNKSRINIDDLKSTVSEFDTDHIFYDSYIVMTGKLESFTRKEAFQIIVNLGGHPQNGITKDTNFLIVGDTDYSKNVKNGLTGKQKKAAEKQLAGQDIQILSESTFIEQL</sequence>
<evidence type="ECO:0000256" key="2">
    <source>
        <dbReference type="ARBA" id="ARBA00022695"/>
    </source>
</evidence>
<dbReference type="SMART" id="SM00479">
    <property type="entry name" value="EXOIII"/>
    <property type="match status" value="1"/>
</dbReference>
<comment type="caution">
    <text evidence="9">The sequence shown here is derived from an EMBL/GenBank/DDBJ whole genome shotgun (WGS) entry which is preliminary data.</text>
</comment>
<dbReference type="SUPFAM" id="SSF52113">
    <property type="entry name" value="BRCT domain"/>
    <property type="match status" value="1"/>
</dbReference>
<dbReference type="GO" id="GO:0003677">
    <property type="term" value="F:DNA binding"/>
    <property type="evidence" value="ECO:0007669"/>
    <property type="project" value="InterPro"/>
</dbReference>
<organism evidence="9 10">
    <name type="scientific">Pseudolactococcus reticulitermitis</name>
    <dbReference type="NCBI Taxonomy" id="2025039"/>
    <lineage>
        <taxon>Bacteria</taxon>
        <taxon>Bacillati</taxon>
        <taxon>Bacillota</taxon>
        <taxon>Bacilli</taxon>
        <taxon>Lactobacillales</taxon>
        <taxon>Streptococcaceae</taxon>
        <taxon>Pseudolactococcus</taxon>
    </lineage>
</organism>
<dbReference type="PANTHER" id="PTHR30231:SF41">
    <property type="entry name" value="DNA POLYMERASE III SUBUNIT EPSILON"/>
    <property type="match status" value="1"/>
</dbReference>
<dbReference type="GO" id="GO:0003887">
    <property type="term" value="F:DNA-directed DNA polymerase activity"/>
    <property type="evidence" value="ECO:0007669"/>
    <property type="project" value="UniProtKB-KW"/>
</dbReference>
<evidence type="ECO:0000256" key="3">
    <source>
        <dbReference type="ARBA" id="ARBA00022705"/>
    </source>
</evidence>
<proteinExistence type="predicted"/>
<name>A0A224X741_9LACT</name>
<keyword evidence="10" id="KW-1185">Reference proteome</keyword>
<keyword evidence="1" id="KW-0808">Transferase</keyword>
<dbReference type="Gene3D" id="3.30.420.10">
    <property type="entry name" value="Ribonuclease H-like superfamily/Ribonuclease H"/>
    <property type="match status" value="1"/>
</dbReference>
<dbReference type="InterPro" id="IPR013520">
    <property type="entry name" value="Ribonucl_H"/>
</dbReference>
<dbReference type="EMBL" id="BEDT01000002">
    <property type="protein sequence ID" value="GAX47270.1"/>
    <property type="molecule type" value="Genomic_DNA"/>
</dbReference>
<dbReference type="AlphaFoldDB" id="A0A224X741"/>
<evidence type="ECO:0000256" key="6">
    <source>
        <dbReference type="ARBA" id="ARBA00022932"/>
    </source>
</evidence>
<dbReference type="GO" id="GO:0045004">
    <property type="term" value="P:DNA replication proofreading"/>
    <property type="evidence" value="ECO:0007669"/>
    <property type="project" value="TreeGrafter"/>
</dbReference>
<evidence type="ECO:0000256" key="1">
    <source>
        <dbReference type="ARBA" id="ARBA00022679"/>
    </source>
</evidence>
<keyword evidence="3" id="KW-0235">DNA replication</keyword>
<dbReference type="SUPFAM" id="SSF53098">
    <property type="entry name" value="Ribonuclease H-like"/>
    <property type="match status" value="1"/>
</dbReference>
<dbReference type="Proteomes" id="UP000218689">
    <property type="component" value="Unassembled WGS sequence"/>
</dbReference>
<protein>
    <recommendedName>
        <fullName evidence="7">DNA polymerase III polC-type</fullName>
    </recommendedName>
</protein>
<dbReference type="OrthoDB" id="9803913at2"/>
<dbReference type="InterPro" id="IPR012337">
    <property type="entry name" value="RNaseH-like_sf"/>
</dbReference>
<dbReference type="PANTHER" id="PTHR30231">
    <property type="entry name" value="DNA POLYMERASE III SUBUNIT EPSILON"/>
    <property type="match status" value="1"/>
</dbReference>
<dbReference type="Pfam" id="PF00533">
    <property type="entry name" value="BRCT"/>
    <property type="match status" value="1"/>
</dbReference>
<dbReference type="NCBIfam" id="TIGR00573">
    <property type="entry name" value="dnaq"/>
    <property type="match status" value="1"/>
</dbReference>
<dbReference type="GO" id="GO:0005829">
    <property type="term" value="C:cytosol"/>
    <property type="evidence" value="ECO:0007669"/>
    <property type="project" value="TreeGrafter"/>
</dbReference>
<keyword evidence="4" id="KW-0540">Nuclease</keyword>
<accession>A0A224X741</accession>
<evidence type="ECO:0000313" key="9">
    <source>
        <dbReference type="EMBL" id="GAX47270.1"/>
    </source>
</evidence>
<keyword evidence="5" id="KW-0269">Exonuclease</keyword>
<evidence type="ECO:0000259" key="8">
    <source>
        <dbReference type="PROSITE" id="PS50172"/>
    </source>
</evidence>
<keyword evidence="6" id="KW-0239">DNA-directed DNA polymerase</keyword>
<feature type="domain" description="BRCT" evidence="8">
    <location>
        <begin position="224"/>
        <end position="314"/>
    </location>
</feature>